<feature type="region of interest" description="Disordered" evidence="2">
    <location>
        <begin position="532"/>
        <end position="552"/>
    </location>
</feature>
<gene>
    <name evidence="3" type="ORF">EVJ58_g2386</name>
</gene>
<feature type="coiled-coil region" evidence="1">
    <location>
        <begin position="497"/>
        <end position="524"/>
    </location>
</feature>
<evidence type="ECO:0000313" key="3">
    <source>
        <dbReference type="EMBL" id="TFY64768.1"/>
    </source>
</evidence>
<comment type="caution">
    <text evidence="3">The sequence shown here is derived from an EMBL/GenBank/DDBJ whole genome shotgun (WGS) entry which is preliminary data.</text>
</comment>
<dbReference type="STRING" id="34475.A0A4Y9YST0"/>
<feature type="compositionally biased region" description="Acidic residues" evidence="2">
    <location>
        <begin position="536"/>
        <end position="546"/>
    </location>
</feature>
<evidence type="ECO:0000256" key="1">
    <source>
        <dbReference type="SAM" id="Coils"/>
    </source>
</evidence>
<dbReference type="EMBL" id="SEKV01000088">
    <property type="protein sequence ID" value="TFY64768.1"/>
    <property type="molecule type" value="Genomic_DNA"/>
</dbReference>
<reference evidence="3 4" key="1">
    <citation type="submission" date="2019-01" db="EMBL/GenBank/DDBJ databases">
        <title>Genome sequencing of the rare red list fungi Fomitopsis rosea.</title>
        <authorList>
            <person name="Buettner E."/>
            <person name="Kellner H."/>
        </authorList>
    </citation>
    <scope>NUCLEOTIDE SEQUENCE [LARGE SCALE GENOMIC DNA]</scope>
    <source>
        <strain evidence="3 4">DSM 105464</strain>
    </source>
</reference>
<proteinExistence type="predicted"/>
<protein>
    <submittedName>
        <fullName evidence="3">Uncharacterized protein</fullName>
    </submittedName>
</protein>
<keyword evidence="1" id="KW-0175">Coiled coil</keyword>
<name>A0A4Y9YST0_9APHY</name>
<feature type="compositionally biased region" description="Pro residues" evidence="2">
    <location>
        <begin position="435"/>
        <end position="448"/>
    </location>
</feature>
<evidence type="ECO:0000313" key="4">
    <source>
        <dbReference type="Proteomes" id="UP000298390"/>
    </source>
</evidence>
<feature type="region of interest" description="Disordered" evidence="2">
    <location>
        <begin position="435"/>
        <end position="456"/>
    </location>
</feature>
<feature type="region of interest" description="Disordered" evidence="2">
    <location>
        <begin position="200"/>
        <end position="220"/>
    </location>
</feature>
<feature type="region of interest" description="Disordered" evidence="2">
    <location>
        <begin position="126"/>
        <end position="150"/>
    </location>
</feature>
<sequence>MGNRRHASPKVVAEGRNMDLETELQSHAAHASQLQARLLTTLDKTDALRATHIQELAAERRAVNILSHKLDRCRKYIKEARAEWDDTREALSIVIEKEAAIQILDLAAARNRELEAEVHHLLERRDHARQSEHAHPARTHTGDTDKRKYAESNVSDALPEYRREDHDGVLTPISGPHAMQLDTQNTPVVHHREPLPHHIPTHGLAPPHSKLGSQGSSAESVTLVPPSTAIQQLQQLVGIFAAQLDGFSAERDVLKGALAAEHQVRVLYHYRWARDLYIMVFHQYQDVRTEPREEAGPSHALDVDDEGLRLQGIVERLTHELSAVRESSQTREAHLQGQIAELRLEVSRMGSRESTTALIDPDETARVDAPTKIAKAGYGQAARSPRKPPDVPDDGGDECSMELATPLQPTILSVREDITGLGSAVLNPLPPPLIPLPLSPDSPRPPSSSQPRVPERLLPSIDLLPPLRDPPLWWPHPRSPRANVEDPHPGLDAALRLGIIERELALARQELEAKDAELSELRDIVGQLREVAYSGESEDEQDEAADLEGWAR</sequence>
<dbReference type="Proteomes" id="UP000298390">
    <property type="component" value="Unassembled WGS sequence"/>
</dbReference>
<dbReference type="AlphaFoldDB" id="A0A4Y9YST0"/>
<organism evidence="3 4">
    <name type="scientific">Rhodofomes roseus</name>
    <dbReference type="NCBI Taxonomy" id="34475"/>
    <lineage>
        <taxon>Eukaryota</taxon>
        <taxon>Fungi</taxon>
        <taxon>Dikarya</taxon>
        <taxon>Basidiomycota</taxon>
        <taxon>Agaricomycotina</taxon>
        <taxon>Agaricomycetes</taxon>
        <taxon>Polyporales</taxon>
        <taxon>Rhodofomes</taxon>
    </lineage>
</organism>
<accession>A0A4Y9YST0</accession>
<feature type="compositionally biased region" description="Polar residues" evidence="2">
    <location>
        <begin position="211"/>
        <end position="220"/>
    </location>
</feature>
<evidence type="ECO:0000256" key="2">
    <source>
        <dbReference type="SAM" id="MobiDB-lite"/>
    </source>
</evidence>
<feature type="region of interest" description="Disordered" evidence="2">
    <location>
        <begin position="376"/>
        <end position="396"/>
    </location>
</feature>